<protein>
    <submittedName>
        <fullName evidence="1">Uncharacterized protein</fullName>
    </submittedName>
</protein>
<dbReference type="EMBL" id="JRKL02000937">
    <property type="protein sequence ID" value="KAF3967180.1"/>
    <property type="molecule type" value="Genomic_DNA"/>
</dbReference>
<reference evidence="1" key="1">
    <citation type="submission" date="2020-03" db="EMBL/GenBank/DDBJ databases">
        <title>Castanea mollissima Vanexum genome sequencing.</title>
        <authorList>
            <person name="Staton M."/>
        </authorList>
    </citation>
    <scope>NUCLEOTIDE SEQUENCE</scope>
    <source>
        <tissue evidence="1">Leaf</tissue>
    </source>
</reference>
<comment type="caution">
    <text evidence="1">The sequence shown here is derived from an EMBL/GenBank/DDBJ whole genome shotgun (WGS) entry which is preliminary data.</text>
</comment>
<keyword evidence="2" id="KW-1185">Reference proteome</keyword>
<sequence>MSMASLRSFSARFVVALLRGGGWLHTWRRGMDEKINAGQIFKHSECFCMYLFAVSLPSSNSKNLQLKPTFFEEQNPNPRVNGKRSYLCWVSWFNKKKEEALYVFGHAFFGFL</sequence>
<accession>A0A8J4VRI7</accession>
<dbReference type="AlphaFoldDB" id="A0A8J4VRI7"/>
<dbReference type="Proteomes" id="UP000737018">
    <property type="component" value="Unassembled WGS sequence"/>
</dbReference>
<evidence type="ECO:0000313" key="1">
    <source>
        <dbReference type="EMBL" id="KAF3967180.1"/>
    </source>
</evidence>
<evidence type="ECO:0000313" key="2">
    <source>
        <dbReference type="Proteomes" id="UP000737018"/>
    </source>
</evidence>
<gene>
    <name evidence="1" type="ORF">CMV_008799</name>
</gene>
<proteinExistence type="predicted"/>
<organism evidence="1 2">
    <name type="scientific">Castanea mollissima</name>
    <name type="common">Chinese chestnut</name>
    <dbReference type="NCBI Taxonomy" id="60419"/>
    <lineage>
        <taxon>Eukaryota</taxon>
        <taxon>Viridiplantae</taxon>
        <taxon>Streptophyta</taxon>
        <taxon>Embryophyta</taxon>
        <taxon>Tracheophyta</taxon>
        <taxon>Spermatophyta</taxon>
        <taxon>Magnoliopsida</taxon>
        <taxon>eudicotyledons</taxon>
        <taxon>Gunneridae</taxon>
        <taxon>Pentapetalae</taxon>
        <taxon>rosids</taxon>
        <taxon>fabids</taxon>
        <taxon>Fagales</taxon>
        <taxon>Fagaceae</taxon>
        <taxon>Castanea</taxon>
    </lineage>
</organism>
<name>A0A8J4VRI7_9ROSI</name>